<accession>A0A1M5FVH2</accession>
<dbReference type="Proteomes" id="UP000184076">
    <property type="component" value="Unassembled WGS sequence"/>
</dbReference>
<evidence type="ECO:0000313" key="1">
    <source>
        <dbReference type="EMBL" id="SHF95449.1"/>
    </source>
</evidence>
<gene>
    <name evidence="1" type="ORF">SAMN02745206_02985</name>
</gene>
<sequence>MSDVSTPTKRQQFVWVKDKAGNEFVCPVDVLKKPTEMSEEELKNCVEDATSPQPFAGG</sequence>
<dbReference type="RefSeq" id="WP_178372009.1">
    <property type="nucleotide sequence ID" value="NZ_FQVB01000033.1"/>
</dbReference>
<keyword evidence="2" id="KW-1185">Reference proteome</keyword>
<proteinExistence type="predicted"/>
<evidence type="ECO:0000313" key="2">
    <source>
        <dbReference type="Proteomes" id="UP000184076"/>
    </source>
</evidence>
<organism evidence="1 2">
    <name type="scientific">Desulfacinum infernum DSM 9756</name>
    <dbReference type="NCBI Taxonomy" id="1121391"/>
    <lineage>
        <taxon>Bacteria</taxon>
        <taxon>Pseudomonadati</taxon>
        <taxon>Thermodesulfobacteriota</taxon>
        <taxon>Syntrophobacteria</taxon>
        <taxon>Syntrophobacterales</taxon>
        <taxon>Syntrophobacteraceae</taxon>
        <taxon>Desulfacinum</taxon>
    </lineage>
</organism>
<reference evidence="2" key="1">
    <citation type="submission" date="2016-11" db="EMBL/GenBank/DDBJ databases">
        <authorList>
            <person name="Varghese N."/>
            <person name="Submissions S."/>
        </authorList>
    </citation>
    <scope>NUCLEOTIDE SEQUENCE [LARGE SCALE GENOMIC DNA]</scope>
    <source>
        <strain evidence="2">DSM 9756</strain>
    </source>
</reference>
<dbReference type="EMBL" id="FQVB01000033">
    <property type="protein sequence ID" value="SHF95449.1"/>
    <property type="molecule type" value="Genomic_DNA"/>
</dbReference>
<name>A0A1M5FVH2_9BACT</name>
<dbReference type="AlphaFoldDB" id="A0A1M5FVH2"/>
<dbReference type="STRING" id="1121391.SAMN02745206_02985"/>
<protein>
    <submittedName>
        <fullName evidence="1">Uncharacterized protein</fullName>
    </submittedName>
</protein>